<dbReference type="InterPro" id="IPR019800">
    <property type="entry name" value="Glyco_hydro_3_AS"/>
</dbReference>
<dbReference type="GO" id="GO:0005975">
    <property type="term" value="P:carbohydrate metabolic process"/>
    <property type="evidence" value="ECO:0007669"/>
    <property type="project" value="InterPro"/>
</dbReference>
<dbReference type="EMBL" id="SPSF01000031">
    <property type="protein sequence ID" value="MPQ62679.1"/>
    <property type="molecule type" value="Genomic_DNA"/>
</dbReference>
<dbReference type="InterPro" id="IPR001764">
    <property type="entry name" value="Glyco_hydro_3_N"/>
</dbReference>
<dbReference type="NCBIfam" id="NF003740">
    <property type="entry name" value="PRK05337.1"/>
    <property type="match status" value="1"/>
</dbReference>
<gene>
    <name evidence="6" type="primary">nagZ</name>
    <name evidence="6" type="ORF">E4V82_11230</name>
</gene>
<sequence length="410" mass="45422">MMKKSIIRILLISSLLLSGCNNSDHSSLSNVKTKDEVTIMKTKPIDLVQKKVNSMNLDEKIGQLVIVGLDGYSINNNITNLIKQHKVSGVILFSKNVENSNQLVSLINSIKTNNSLNKAPLFVSVDEEGGRVSRMPYELKKLPSNQIIGNLNDSDLSYNIGKIIGDELKIYGFNMDFAPVLDINSNPNNPIIGDRSFGNNSNIVSKLGIKTMKGMSNNNIIPVVKHFPGHGDTSVDSHVGLPLVNKDINELNNFELLPFKNAIKNNADAIMVAHILLSKIDNENPASMSKVVITDILRKKLKFNGVVITDDMTMAAIIKYNDIGDAAIKSFNSGSDIILVCHEYANELKVINSLKTAVQNKTISEKRLNESVYRILKLKEKYKINNDTLNTINTNKINEINDKIKSFSNN</sequence>
<feature type="chain" id="PRO_5039621837" evidence="4">
    <location>
        <begin position="24"/>
        <end position="410"/>
    </location>
</feature>
<dbReference type="AlphaFoldDB" id="A0A5N7J1S3"/>
<keyword evidence="3 6" id="KW-0326">Glycosidase</keyword>
<dbReference type="InterPro" id="IPR050226">
    <property type="entry name" value="NagZ_Beta-hexosaminidase"/>
</dbReference>
<dbReference type="PANTHER" id="PTHR30480:SF16">
    <property type="entry name" value="GLYCOSIDE HYDROLASE FAMILY 3 DOMAIN PROTEIN"/>
    <property type="match status" value="1"/>
</dbReference>
<evidence type="ECO:0000313" key="7">
    <source>
        <dbReference type="Proteomes" id="UP000342249"/>
    </source>
</evidence>
<dbReference type="PROSITE" id="PS51257">
    <property type="entry name" value="PROKAR_LIPOPROTEIN"/>
    <property type="match status" value="1"/>
</dbReference>
<evidence type="ECO:0000313" key="6">
    <source>
        <dbReference type="EMBL" id="MPQ62679.1"/>
    </source>
</evidence>
<evidence type="ECO:0000256" key="2">
    <source>
        <dbReference type="ARBA" id="ARBA00022801"/>
    </source>
</evidence>
<evidence type="ECO:0000256" key="1">
    <source>
        <dbReference type="ARBA" id="ARBA00005336"/>
    </source>
</evidence>
<feature type="signal peptide" evidence="4">
    <location>
        <begin position="1"/>
        <end position="23"/>
    </location>
</feature>
<dbReference type="Gene3D" id="3.20.20.300">
    <property type="entry name" value="Glycoside hydrolase, family 3, N-terminal domain"/>
    <property type="match status" value="1"/>
</dbReference>
<feature type="domain" description="Glycoside hydrolase family 3 N-terminal" evidence="5">
    <location>
        <begin position="57"/>
        <end position="378"/>
    </location>
</feature>
<protein>
    <submittedName>
        <fullName evidence="6">Beta-N-acetylhexosaminidase</fullName>
        <ecNumber evidence="6">3.2.1.52</ecNumber>
    </submittedName>
</protein>
<accession>A0A5N7J1S3</accession>
<dbReference type="Proteomes" id="UP000342249">
    <property type="component" value="Unassembled WGS sequence"/>
</dbReference>
<organism evidence="6 7">
    <name type="scientific">Clostridium estertheticum</name>
    <dbReference type="NCBI Taxonomy" id="238834"/>
    <lineage>
        <taxon>Bacteria</taxon>
        <taxon>Bacillati</taxon>
        <taxon>Bacillota</taxon>
        <taxon>Clostridia</taxon>
        <taxon>Eubacteriales</taxon>
        <taxon>Clostridiaceae</taxon>
        <taxon>Clostridium</taxon>
    </lineage>
</organism>
<dbReference type="InterPro" id="IPR017853">
    <property type="entry name" value="GH"/>
</dbReference>
<name>A0A5N7J1S3_9CLOT</name>
<keyword evidence="4" id="KW-0732">Signal</keyword>
<proteinExistence type="inferred from homology"/>
<reference evidence="6 7" key="1">
    <citation type="journal article" date="2019" name="Lett. Appl. Microbiol.">
        <title>A case of 'blown pack' spoilage of vacuum-packaged pork likely associated with Clostridium estertheticum in Canada.</title>
        <authorList>
            <person name="Zhang P."/>
            <person name="Ward P."/>
            <person name="McMullen L.M."/>
            <person name="Yang X."/>
        </authorList>
    </citation>
    <scope>NUCLEOTIDE SEQUENCE [LARGE SCALE GENOMIC DNA]</scope>
    <source>
        <strain evidence="6 7">MA19</strain>
    </source>
</reference>
<dbReference type="EC" id="3.2.1.52" evidence="6"/>
<dbReference type="GO" id="GO:0009254">
    <property type="term" value="P:peptidoglycan turnover"/>
    <property type="evidence" value="ECO:0007669"/>
    <property type="project" value="TreeGrafter"/>
</dbReference>
<dbReference type="Pfam" id="PF00933">
    <property type="entry name" value="Glyco_hydro_3"/>
    <property type="match status" value="1"/>
</dbReference>
<keyword evidence="2 6" id="KW-0378">Hydrolase</keyword>
<dbReference type="SUPFAM" id="SSF51445">
    <property type="entry name" value="(Trans)glycosidases"/>
    <property type="match status" value="1"/>
</dbReference>
<dbReference type="PANTHER" id="PTHR30480">
    <property type="entry name" value="BETA-HEXOSAMINIDASE-RELATED"/>
    <property type="match status" value="1"/>
</dbReference>
<comment type="caution">
    <text evidence="6">The sequence shown here is derived from an EMBL/GenBank/DDBJ whole genome shotgun (WGS) entry which is preliminary data.</text>
</comment>
<dbReference type="InterPro" id="IPR036962">
    <property type="entry name" value="Glyco_hydro_3_N_sf"/>
</dbReference>
<dbReference type="GO" id="GO:0004563">
    <property type="term" value="F:beta-N-acetylhexosaminidase activity"/>
    <property type="evidence" value="ECO:0007669"/>
    <property type="project" value="UniProtKB-EC"/>
</dbReference>
<comment type="similarity">
    <text evidence="1">Belongs to the glycosyl hydrolase 3 family.</text>
</comment>
<dbReference type="PROSITE" id="PS00775">
    <property type="entry name" value="GLYCOSYL_HYDROL_F3"/>
    <property type="match status" value="1"/>
</dbReference>
<evidence type="ECO:0000256" key="3">
    <source>
        <dbReference type="ARBA" id="ARBA00023295"/>
    </source>
</evidence>
<evidence type="ECO:0000259" key="5">
    <source>
        <dbReference type="Pfam" id="PF00933"/>
    </source>
</evidence>
<evidence type="ECO:0000256" key="4">
    <source>
        <dbReference type="SAM" id="SignalP"/>
    </source>
</evidence>